<keyword evidence="6 13" id="KW-1133">Transmembrane helix</keyword>
<organism evidence="15 16">
    <name type="scientific">Trichoplusia ni</name>
    <name type="common">Cabbage looper</name>
    <dbReference type="NCBI Taxonomy" id="7111"/>
    <lineage>
        <taxon>Eukaryota</taxon>
        <taxon>Metazoa</taxon>
        <taxon>Ecdysozoa</taxon>
        <taxon>Arthropoda</taxon>
        <taxon>Hexapoda</taxon>
        <taxon>Insecta</taxon>
        <taxon>Pterygota</taxon>
        <taxon>Neoptera</taxon>
        <taxon>Endopterygota</taxon>
        <taxon>Lepidoptera</taxon>
        <taxon>Glossata</taxon>
        <taxon>Ditrysia</taxon>
        <taxon>Noctuoidea</taxon>
        <taxon>Noctuidae</taxon>
        <taxon>Plusiinae</taxon>
        <taxon>Trichoplusia</taxon>
    </lineage>
</organism>
<dbReference type="GO" id="GO:0005506">
    <property type="term" value="F:iron ion binding"/>
    <property type="evidence" value="ECO:0007669"/>
    <property type="project" value="TreeGrafter"/>
</dbReference>
<dbReference type="OrthoDB" id="10260134at2759"/>
<proteinExistence type="inferred from homology"/>
<evidence type="ECO:0000256" key="5">
    <source>
        <dbReference type="ARBA" id="ARBA00022832"/>
    </source>
</evidence>
<dbReference type="InterPro" id="IPR015876">
    <property type="entry name" value="Acyl-CoA_DS"/>
</dbReference>
<evidence type="ECO:0000313" key="15">
    <source>
        <dbReference type="Proteomes" id="UP000322000"/>
    </source>
</evidence>
<evidence type="ECO:0000256" key="9">
    <source>
        <dbReference type="ARBA" id="ARBA00023098"/>
    </source>
</evidence>
<evidence type="ECO:0000256" key="1">
    <source>
        <dbReference type="ARBA" id="ARBA00004141"/>
    </source>
</evidence>
<dbReference type="PANTHER" id="PTHR11351:SF92">
    <property type="entry name" value="ACYL-COA DESATURASE 2-LIKE PROTEIN"/>
    <property type="match status" value="1"/>
</dbReference>
<keyword evidence="11 12" id="KW-0275">Fatty acid biosynthesis</keyword>
<comment type="subcellular location">
    <subcellularLocation>
        <location evidence="1">Membrane</location>
        <topology evidence="1">Multi-pass membrane protein</topology>
    </subcellularLocation>
</comment>
<evidence type="ECO:0000256" key="3">
    <source>
        <dbReference type="ARBA" id="ARBA00022516"/>
    </source>
</evidence>
<evidence type="ECO:0000256" key="11">
    <source>
        <dbReference type="ARBA" id="ARBA00023160"/>
    </source>
</evidence>
<evidence type="ECO:0000313" key="16">
    <source>
        <dbReference type="RefSeq" id="XP_026744564.1"/>
    </source>
</evidence>
<keyword evidence="10 13" id="KW-0472">Membrane</keyword>
<evidence type="ECO:0000256" key="7">
    <source>
        <dbReference type="ARBA" id="ARBA00023002"/>
    </source>
</evidence>
<dbReference type="Proteomes" id="UP000322000">
    <property type="component" value="Chromosome 27"/>
</dbReference>
<dbReference type="AlphaFoldDB" id="A0A7E5WVK2"/>
<keyword evidence="7 12" id="KW-0560">Oxidoreductase</keyword>
<gene>
    <name evidence="16" type="primary">LOC113505896</name>
</gene>
<dbReference type="InParanoid" id="A0A7E5WVK2"/>
<dbReference type="CDD" id="cd03505">
    <property type="entry name" value="Delta9-FADS-like"/>
    <property type="match status" value="1"/>
</dbReference>
<comment type="similarity">
    <text evidence="2 12">Belongs to the fatty acid desaturase type 1 family.</text>
</comment>
<feature type="domain" description="Fatty acid desaturase" evidence="14">
    <location>
        <begin position="6"/>
        <end position="169"/>
    </location>
</feature>
<evidence type="ECO:0000256" key="10">
    <source>
        <dbReference type="ARBA" id="ARBA00023136"/>
    </source>
</evidence>
<reference evidence="16" key="1">
    <citation type="submission" date="2025-08" db="UniProtKB">
        <authorList>
            <consortium name="RefSeq"/>
        </authorList>
    </citation>
    <scope>IDENTIFICATION</scope>
</reference>
<dbReference type="KEGG" id="tnl:113505896"/>
<comment type="domain">
    <text evidence="12">The histidine box domains are involved in binding the catalytic metal ions.</text>
</comment>
<dbReference type="GeneID" id="113505896"/>
<evidence type="ECO:0000259" key="14">
    <source>
        <dbReference type="Pfam" id="PF00487"/>
    </source>
</evidence>
<evidence type="ECO:0000256" key="13">
    <source>
        <dbReference type="SAM" id="Phobius"/>
    </source>
</evidence>
<dbReference type="PRINTS" id="PR00075">
    <property type="entry name" value="FACDDSATRASE"/>
</dbReference>
<name>A0A7E5WVK2_TRINI</name>
<dbReference type="Pfam" id="PF00487">
    <property type="entry name" value="FA_desaturase"/>
    <property type="match status" value="1"/>
</dbReference>
<dbReference type="InterPro" id="IPR005804">
    <property type="entry name" value="FA_desaturase_dom"/>
</dbReference>
<keyword evidence="4 12" id="KW-0812">Transmembrane</keyword>
<keyword evidence="3 12" id="KW-0444">Lipid biosynthesis</keyword>
<evidence type="ECO:0000256" key="4">
    <source>
        <dbReference type="ARBA" id="ARBA00022692"/>
    </source>
</evidence>
<dbReference type="RefSeq" id="XP_026744564.1">
    <property type="nucleotide sequence ID" value="XM_026888763.1"/>
</dbReference>
<evidence type="ECO:0000256" key="6">
    <source>
        <dbReference type="ARBA" id="ARBA00022989"/>
    </source>
</evidence>
<keyword evidence="5" id="KW-0276">Fatty acid metabolism</keyword>
<evidence type="ECO:0000256" key="12">
    <source>
        <dbReference type="RuleBase" id="RU000581"/>
    </source>
</evidence>
<dbReference type="PANTHER" id="PTHR11351">
    <property type="entry name" value="ACYL-COA DESATURASE"/>
    <property type="match status" value="1"/>
</dbReference>
<comment type="cofactor">
    <cofactor evidence="12">
        <name>Fe(2+)</name>
        <dbReference type="ChEBI" id="CHEBI:29033"/>
    </cofactor>
</comment>
<sequence>MLLAFQTLAGQNCMLTWCRDHRLHHRYSDTDADPHNSNRGFFFSHVGWLMMKKHPYVKELGREIDISDLQNDWMVMFQKKYFYPLYALIGIAIPVWVPIQFFGEVWWKSLLVCYFFRYIHSLNGTWLVNSAAHMYGTRPYDKNLQPVESWFVSLVTYGEGWHNYHHAFPWDYKAAELTGFLNHSASFIKFLEKIGLAYDLKTASPEMVKNRIVRTGDGSHFELGNDVLRSAVTAIGPVHPLNPTYTSTLAAPRDLPFKHENDVHNVKATIRPSHAA</sequence>
<feature type="transmembrane region" description="Helical" evidence="13">
    <location>
        <begin position="81"/>
        <end position="99"/>
    </location>
</feature>
<keyword evidence="15" id="KW-1185">Reference proteome</keyword>
<keyword evidence="9" id="KW-0443">Lipid metabolism</keyword>
<dbReference type="GO" id="GO:0006636">
    <property type="term" value="P:unsaturated fatty acid biosynthetic process"/>
    <property type="evidence" value="ECO:0007669"/>
    <property type="project" value="TreeGrafter"/>
</dbReference>
<protein>
    <submittedName>
        <fullName evidence="16">Acyl-CoA Delta(11) desaturase-like</fullName>
    </submittedName>
</protein>
<dbReference type="GO" id="GO:0004768">
    <property type="term" value="F:stearoyl-CoA 9-desaturase activity"/>
    <property type="evidence" value="ECO:0007669"/>
    <property type="project" value="TreeGrafter"/>
</dbReference>
<evidence type="ECO:0000256" key="8">
    <source>
        <dbReference type="ARBA" id="ARBA00023004"/>
    </source>
</evidence>
<keyword evidence="8" id="KW-0408">Iron</keyword>
<dbReference type="GO" id="GO:0005789">
    <property type="term" value="C:endoplasmic reticulum membrane"/>
    <property type="evidence" value="ECO:0007669"/>
    <property type="project" value="TreeGrafter"/>
</dbReference>
<accession>A0A7E5WVK2</accession>
<evidence type="ECO:0000256" key="2">
    <source>
        <dbReference type="ARBA" id="ARBA00009295"/>
    </source>
</evidence>